<evidence type="ECO:0000256" key="3">
    <source>
        <dbReference type="ARBA" id="ARBA00022827"/>
    </source>
</evidence>
<dbReference type="Proteomes" id="UP001205843">
    <property type="component" value="Unassembled WGS sequence"/>
</dbReference>
<dbReference type="Pfam" id="PF07992">
    <property type="entry name" value="Pyr_redox_2"/>
    <property type="match status" value="1"/>
</dbReference>
<evidence type="ECO:0000313" key="8">
    <source>
        <dbReference type="Proteomes" id="UP001205843"/>
    </source>
</evidence>
<proteinExistence type="inferred from homology"/>
<evidence type="ECO:0000256" key="1">
    <source>
        <dbReference type="ARBA" id="ARBA00005272"/>
    </source>
</evidence>
<dbReference type="SUPFAM" id="SSF51905">
    <property type="entry name" value="FAD/NAD(P)-binding domain"/>
    <property type="match status" value="2"/>
</dbReference>
<protein>
    <submittedName>
        <fullName evidence="7">NADH dehydrogenase</fullName>
    </submittedName>
</protein>
<dbReference type="GO" id="GO:0003954">
    <property type="term" value="F:NADH dehydrogenase activity"/>
    <property type="evidence" value="ECO:0007669"/>
    <property type="project" value="InterPro"/>
</dbReference>
<keyword evidence="5" id="KW-0520">NAD</keyword>
<dbReference type="PANTHER" id="PTHR43706:SF9">
    <property type="entry name" value="TYPE II NADH:QUINONE OXIDOREDUCTASE"/>
    <property type="match status" value="1"/>
</dbReference>
<dbReference type="RefSeq" id="WP_253472421.1">
    <property type="nucleotide sequence ID" value="NZ_JALJXV010000001.1"/>
</dbReference>
<dbReference type="Gene3D" id="3.50.50.100">
    <property type="match status" value="1"/>
</dbReference>
<feature type="domain" description="FAD/NAD(P)-binding" evidence="6">
    <location>
        <begin position="9"/>
        <end position="344"/>
    </location>
</feature>
<dbReference type="AlphaFoldDB" id="A0AAE3G026"/>
<accession>A0AAE3G026</accession>
<evidence type="ECO:0000313" key="7">
    <source>
        <dbReference type="EMBL" id="MCP1672916.1"/>
    </source>
</evidence>
<dbReference type="InterPro" id="IPR036188">
    <property type="entry name" value="FAD/NAD-bd_sf"/>
</dbReference>
<organism evidence="7 8">
    <name type="scientific">Natronocella acetinitrilica</name>
    <dbReference type="NCBI Taxonomy" id="414046"/>
    <lineage>
        <taxon>Bacteria</taxon>
        <taxon>Pseudomonadati</taxon>
        <taxon>Pseudomonadota</taxon>
        <taxon>Gammaproteobacteria</taxon>
        <taxon>Chromatiales</taxon>
        <taxon>Ectothiorhodospiraceae</taxon>
        <taxon>Natronocella</taxon>
    </lineage>
</organism>
<dbReference type="GO" id="GO:0008137">
    <property type="term" value="F:NADH dehydrogenase (ubiquinone) activity"/>
    <property type="evidence" value="ECO:0007669"/>
    <property type="project" value="TreeGrafter"/>
</dbReference>
<dbReference type="PANTHER" id="PTHR43706">
    <property type="entry name" value="NADH DEHYDROGENASE"/>
    <property type="match status" value="1"/>
</dbReference>
<keyword evidence="8" id="KW-1185">Reference proteome</keyword>
<keyword evidence="3" id="KW-0274">FAD</keyword>
<dbReference type="PRINTS" id="PR00368">
    <property type="entry name" value="FADPNR"/>
</dbReference>
<comment type="similarity">
    <text evidence="1">Belongs to the NADH dehydrogenase family.</text>
</comment>
<keyword evidence="4" id="KW-0560">Oxidoreductase</keyword>
<evidence type="ECO:0000256" key="2">
    <source>
        <dbReference type="ARBA" id="ARBA00022630"/>
    </source>
</evidence>
<dbReference type="InterPro" id="IPR045024">
    <property type="entry name" value="NDH-2"/>
</dbReference>
<evidence type="ECO:0000256" key="5">
    <source>
        <dbReference type="ARBA" id="ARBA00023027"/>
    </source>
</evidence>
<dbReference type="InterPro" id="IPR023753">
    <property type="entry name" value="FAD/NAD-binding_dom"/>
</dbReference>
<name>A0AAE3G026_9GAMM</name>
<evidence type="ECO:0000256" key="4">
    <source>
        <dbReference type="ARBA" id="ARBA00023002"/>
    </source>
</evidence>
<dbReference type="EMBL" id="JALJXV010000001">
    <property type="protein sequence ID" value="MCP1672916.1"/>
    <property type="molecule type" value="Genomic_DNA"/>
</dbReference>
<reference evidence="7" key="1">
    <citation type="submission" date="2022-03" db="EMBL/GenBank/DDBJ databases">
        <title>Genomic Encyclopedia of Type Strains, Phase III (KMG-III): the genomes of soil and plant-associated and newly described type strains.</title>
        <authorList>
            <person name="Whitman W."/>
        </authorList>
    </citation>
    <scope>NUCLEOTIDE SEQUENCE</scope>
    <source>
        <strain evidence="7">ANL 6-2</strain>
    </source>
</reference>
<sequence>MTAENALHRIVVVGGGAGGLELATRLSRRVGRRRQASIVLVDANLTHVWKPLFHEVAAGTLDAQVDALDYLAQATRHHFRFHYGRMNGLDRERRVIRLAPVEDDNGESVVPEREMPYDTLVLAVGSVSNHFNTPGAAEHCMYLDSTADAERFQQSLVKAFFRAQMQGGPQREGELSVVVVGAGATGVELAAELRNAARRAVSYGLDNIDPETDLTLTLVEAADRVLPALSPGLSAKTHQQLLSLGVRVLTSRKVVEVTPDGVRLSSDEFIPAEFRVWSAGIKAPDWLGELDGLETNRINQLVVKPTLQTTLDDNVFAMGDCAACPLNDTDRTVPPRAQAASQQAIFLTRALERRLDGRELEDFTYKDYGSLISLSDEHAVGRLMGSLFGSWMIEGFMARTAYAMLYKKHLTALHGVGRVAVTTVLQTLYRHTRPRLKLH</sequence>
<comment type="caution">
    <text evidence="7">The sequence shown here is derived from an EMBL/GenBank/DDBJ whole genome shotgun (WGS) entry which is preliminary data.</text>
</comment>
<gene>
    <name evidence="7" type="ORF">J2T57_000008</name>
</gene>
<evidence type="ECO:0000259" key="6">
    <source>
        <dbReference type="Pfam" id="PF07992"/>
    </source>
</evidence>
<keyword evidence="2" id="KW-0285">Flavoprotein</keyword>
<dbReference type="PRINTS" id="PR00411">
    <property type="entry name" value="PNDRDTASEI"/>
</dbReference>